<sequence>MAEAKSSLLITISTEQAKKNSDELKKALNEVTLSGDKVSNSAEKVGKTSSKSAQEIAIMSRALLGLAAAGASVLLPLISIDKIISTQRTFDKLNAGLITATKSAENAKLAFSALQKFATETPYGLEQAVDGFTKLVNLGLTPSERAMKSYGNTASAMGKDLNQMIEAVADATTSEFERLKEFGIKAKQQGDKVTLTFQGMSKTIGNNAKEIEEYLIKLGENQFAGAMAERMNTLDGSIANLNDSWEALYLAISQAGVGELVRSGVDLASESVQGLTTIVSSGAIETALAGMANAFSIFGSSAQDDLNSLRGAFDFTGDFMVEKWRATINELNTIGNAWVTIQALTKKAGVSIAAGVDIVSDPFNKRTSNASKNEIYKQSMQGIDDWALSKWDSISKATNSAEKKLEAYKVKLNESSKSTKDVLEQFKVKGDGSKAPSSDSEKKKALAEARKHANELARIDEERFRIQYAYSSKSAQIDMDLQKEIARLQKYGMTQYIAEAQKRAEQTKSINEAQLAHDLYSFKMTEEEKLTAQTRINEKRILANKELTNEEKKSSIKALKERYDYEITQYRLAKEQRMLQSKEFFLSEMQLVQARYELEKKLLAQSKEDPSEKEFKLKMLELQNQMGMDKRLKDASMGWDSVQAQMNGSSGRYQVGQERFSRMSVSQNLFDTQLADVEMQEKEPGADLQKLAEVREQIWAAHNQRMIDIENQYQTDSLNLQLTQAQQLTGSFANMFKGILGESSGAYKTMFAMQQGFALTQAGMNLWSSVSDAYAKEPGTVWQKMAAGAKAALDQGTFLAMIQAITPQGFSTGGHVRGSGTETSDSIPAMLSDNEYVIKAKSVRSLGVDTLDYINRMGELPVKRASGGSVGDTSSYIVDRYKSATQPISDGGIQIAVSVNDSGVSTSGANTQDQKQLGQMIGNAVRAVIRQEQRQGGLLSK</sequence>
<proteinExistence type="predicted"/>
<feature type="domain" description="Tape measure protein N-terminal" evidence="1">
    <location>
        <begin position="82"/>
        <end position="251"/>
    </location>
</feature>
<dbReference type="Proteomes" id="UP001164081">
    <property type="component" value="Chromosome"/>
</dbReference>
<protein>
    <submittedName>
        <fullName evidence="2">Tape measure protein</fullName>
    </submittedName>
</protein>
<evidence type="ECO:0000313" key="3">
    <source>
        <dbReference type="Proteomes" id="UP001164081"/>
    </source>
</evidence>
<organism evidence="2 3">
    <name type="scientific">Acinetobacter ursingii</name>
    <dbReference type="NCBI Taxonomy" id="108980"/>
    <lineage>
        <taxon>Bacteria</taxon>
        <taxon>Pseudomonadati</taxon>
        <taxon>Pseudomonadota</taxon>
        <taxon>Gammaproteobacteria</taxon>
        <taxon>Moraxellales</taxon>
        <taxon>Moraxellaceae</taxon>
        <taxon>Acinetobacter</taxon>
    </lineage>
</organism>
<dbReference type="RefSeq" id="WP_263503798.1">
    <property type="nucleotide sequence ID" value="NZ_CP089044.1"/>
</dbReference>
<gene>
    <name evidence="2" type="ORF">LSO58_07200</name>
</gene>
<accession>A0AA46NQU7</accession>
<dbReference type="EMBL" id="CP089044">
    <property type="protein sequence ID" value="UYF76652.1"/>
    <property type="molecule type" value="Genomic_DNA"/>
</dbReference>
<dbReference type="InterPro" id="IPR013491">
    <property type="entry name" value="Tape_meas_N"/>
</dbReference>
<dbReference type="AlphaFoldDB" id="A0AA46NQU7"/>
<evidence type="ECO:0000313" key="2">
    <source>
        <dbReference type="EMBL" id="UYF76652.1"/>
    </source>
</evidence>
<dbReference type="Pfam" id="PF20155">
    <property type="entry name" value="TMP_3"/>
    <property type="match status" value="1"/>
</dbReference>
<name>A0AA46NQU7_9GAMM</name>
<evidence type="ECO:0000259" key="1">
    <source>
        <dbReference type="Pfam" id="PF20155"/>
    </source>
</evidence>
<reference evidence="2" key="1">
    <citation type="journal article" date="2022" name="J Glob Antimicrob Resist">
        <title>Comparative analysis of IMP-4- and OXA-58-containing plasmids of three carbapenemase-producing Acinetobacter ursingii strains in the Netherlands.</title>
        <authorList>
            <person name="Hendrickx A.P.A."/>
            <person name="Schade R.P."/>
            <person name="Landman F."/>
            <person name="Bosch T."/>
            <person name="Schouls L.M."/>
            <person name="van Dijk K."/>
        </authorList>
    </citation>
    <scope>NUCLEOTIDE SEQUENCE</scope>
    <source>
        <strain evidence="2">RIVM_C010761</strain>
    </source>
</reference>